<reference evidence="1" key="1">
    <citation type="submission" date="2020-03" db="EMBL/GenBank/DDBJ databases">
        <title>Hybrid Assembly of Korean Phytophthora infestans isolates.</title>
        <authorList>
            <person name="Prokchorchik M."/>
            <person name="Lee Y."/>
            <person name="Seo J."/>
            <person name="Cho J.-H."/>
            <person name="Park Y.-E."/>
            <person name="Jang D.-C."/>
            <person name="Im J.-S."/>
            <person name="Choi J.-G."/>
            <person name="Park H.-J."/>
            <person name="Lee G.-B."/>
            <person name="Lee Y.-G."/>
            <person name="Hong S.-Y."/>
            <person name="Cho K."/>
            <person name="Sohn K.H."/>
        </authorList>
    </citation>
    <scope>NUCLEOTIDE SEQUENCE</scope>
    <source>
        <strain evidence="1">KR_2_A2</strain>
    </source>
</reference>
<gene>
    <name evidence="1" type="ORF">GN958_ATG07463</name>
</gene>
<name>A0A8S9US96_PHYIN</name>
<comment type="caution">
    <text evidence="1">The sequence shown here is derived from an EMBL/GenBank/DDBJ whole genome shotgun (WGS) entry which is preliminary data.</text>
</comment>
<dbReference type="EMBL" id="JAACNO010001027">
    <property type="protein sequence ID" value="KAF4143343.1"/>
    <property type="molecule type" value="Genomic_DNA"/>
</dbReference>
<evidence type="ECO:0000313" key="2">
    <source>
        <dbReference type="Proteomes" id="UP000704712"/>
    </source>
</evidence>
<proteinExistence type="predicted"/>
<organism evidence="1 2">
    <name type="scientific">Phytophthora infestans</name>
    <name type="common">Potato late blight agent</name>
    <name type="synonym">Botrytis infestans</name>
    <dbReference type="NCBI Taxonomy" id="4787"/>
    <lineage>
        <taxon>Eukaryota</taxon>
        <taxon>Sar</taxon>
        <taxon>Stramenopiles</taxon>
        <taxon>Oomycota</taxon>
        <taxon>Peronosporomycetes</taxon>
        <taxon>Peronosporales</taxon>
        <taxon>Peronosporaceae</taxon>
        <taxon>Phytophthora</taxon>
    </lineage>
</organism>
<sequence>METVFSCPVSDVSSDSSLSFDLLSASVQTFLRDFTDDGVNLDGPVAANTYGGENNRMDVHTETSAAVFADSASGWTQTQVGDEFLSADSIHEATSGSIQESTASSNISRIDISSLLSPIQPPDQQQHTVFQEEEISLRRQVGRPPLASPALDIQYLLR</sequence>
<accession>A0A8S9US96</accession>
<dbReference type="Proteomes" id="UP000704712">
    <property type="component" value="Unassembled WGS sequence"/>
</dbReference>
<evidence type="ECO:0000313" key="1">
    <source>
        <dbReference type="EMBL" id="KAF4143343.1"/>
    </source>
</evidence>
<protein>
    <submittedName>
        <fullName evidence="1">Uncharacterized protein</fullName>
    </submittedName>
</protein>
<dbReference type="AlphaFoldDB" id="A0A8S9US96"/>